<evidence type="ECO:0000313" key="3">
    <source>
        <dbReference type="Proteomes" id="UP001054945"/>
    </source>
</evidence>
<feature type="region of interest" description="Disordered" evidence="1">
    <location>
        <begin position="195"/>
        <end position="221"/>
    </location>
</feature>
<dbReference type="Proteomes" id="UP001054945">
    <property type="component" value="Unassembled WGS sequence"/>
</dbReference>
<reference evidence="2 3" key="1">
    <citation type="submission" date="2021-06" db="EMBL/GenBank/DDBJ databases">
        <title>Caerostris extrusa draft genome.</title>
        <authorList>
            <person name="Kono N."/>
            <person name="Arakawa K."/>
        </authorList>
    </citation>
    <scope>NUCLEOTIDE SEQUENCE [LARGE SCALE GENOMIC DNA]</scope>
</reference>
<protein>
    <submittedName>
        <fullName evidence="2">C-type lectin domain-containing protein</fullName>
    </submittedName>
</protein>
<feature type="compositionally biased region" description="Basic and acidic residues" evidence="1">
    <location>
        <begin position="195"/>
        <end position="215"/>
    </location>
</feature>
<dbReference type="AlphaFoldDB" id="A0AAV4QV47"/>
<accession>A0AAV4QV47</accession>
<evidence type="ECO:0000256" key="1">
    <source>
        <dbReference type="SAM" id="MobiDB-lite"/>
    </source>
</evidence>
<keyword evidence="3" id="KW-1185">Reference proteome</keyword>
<dbReference type="EMBL" id="BPLR01006896">
    <property type="protein sequence ID" value="GIY13144.1"/>
    <property type="molecule type" value="Genomic_DNA"/>
</dbReference>
<sequence length="292" mass="33438">MVELHVEYQYLNCGTWNGKKLIASNRRWALTISSTQRNEDIDNTVEKNWNFSIDDVQRISTSPGQETGCKTSICGKRRVSNPLPGTVLAEADGRQVKICRSFNWADRTCYMLNTFLCDGERELKDAPGFSYFDLVDDYSKEKEFMISKQCESKGKCSNKCLKFKLFKTPLSWQEAHAACRTEQAFFGHAEELARPRNFDSPDEEGQHLRGVDRRPQSATASSITTTGALLQHNNTMWGSRPAQRQRRHPAVRTDDVRDGLPMERLRLLQTRGIRMPVRVVVKKKTFPISLEI</sequence>
<comment type="caution">
    <text evidence="2">The sequence shown here is derived from an EMBL/GenBank/DDBJ whole genome shotgun (WGS) entry which is preliminary data.</text>
</comment>
<feature type="region of interest" description="Disordered" evidence="1">
    <location>
        <begin position="236"/>
        <end position="257"/>
    </location>
</feature>
<name>A0AAV4QV47_CAEEX</name>
<proteinExistence type="predicted"/>
<gene>
    <name evidence="2" type="primary">AVEN_114864_1</name>
    <name evidence="2" type="ORF">CEXT_386331</name>
</gene>
<organism evidence="2 3">
    <name type="scientific">Caerostris extrusa</name>
    <name type="common">Bark spider</name>
    <name type="synonym">Caerostris bankana</name>
    <dbReference type="NCBI Taxonomy" id="172846"/>
    <lineage>
        <taxon>Eukaryota</taxon>
        <taxon>Metazoa</taxon>
        <taxon>Ecdysozoa</taxon>
        <taxon>Arthropoda</taxon>
        <taxon>Chelicerata</taxon>
        <taxon>Arachnida</taxon>
        <taxon>Araneae</taxon>
        <taxon>Araneomorphae</taxon>
        <taxon>Entelegynae</taxon>
        <taxon>Araneoidea</taxon>
        <taxon>Araneidae</taxon>
        <taxon>Caerostris</taxon>
    </lineage>
</organism>
<evidence type="ECO:0000313" key="2">
    <source>
        <dbReference type="EMBL" id="GIY13144.1"/>
    </source>
</evidence>